<reference evidence="2" key="2">
    <citation type="journal article" date="2022" name="Microb. Genom.">
        <title>A chromosome-scale genome assembly of the tomato pathogen Cladosporium fulvum reveals a compartmentalized genome architecture and the presence of a dispensable chromosome.</title>
        <authorList>
            <person name="Zaccaron A.Z."/>
            <person name="Chen L.H."/>
            <person name="Samaras A."/>
            <person name="Stergiopoulos I."/>
        </authorList>
    </citation>
    <scope>NUCLEOTIDE SEQUENCE</scope>
    <source>
        <strain evidence="2">Race5_Kim</strain>
    </source>
</reference>
<dbReference type="AlphaFoldDB" id="A0A9Q8LI66"/>
<feature type="chain" id="PRO_5040313183" evidence="1">
    <location>
        <begin position="18"/>
        <end position="265"/>
    </location>
</feature>
<name>A0A9Q8LI66_PASFU</name>
<evidence type="ECO:0000313" key="3">
    <source>
        <dbReference type="Proteomes" id="UP000756132"/>
    </source>
</evidence>
<dbReference type="Proteomes" id="UP000756132">
    <property type="component" value="Chromosome 5"/>
</dbReference>
<dbReference type="KEGG" id="ffu:CLAFUR5_05732"/>
<dbReference type="GeneID" id="71985610"/>
<evidence type="ECO:0000313" key="2">
    <source>
        <dbReference type="EMBL" id="UJO17945.1"/>
    </source>
</evidence>
<organism evidence="2 3">
    <name type="scientific">Passalora fulva</name>
    <name type="common">Tomato leaf mold</name>
    <name type="synonym">Cladosporium fulvum</name>
    <dbReference type="NCBI Taxonomy" id="5499"/>
    <lineage>
        <taxon>Eukaryota</taxon>
        <taxon>Fungi</taxon>
        <taxon>Dikarya</taxon>
        <taxon>Ascomycota</taxon>
        <taxon>Pezizomycotina</taxon>
        <taxon>Dothideomycetes</taxon>
        <taxon>Dothideomycetidae</taxon>
        <taxon>Mycosphaerellales</taxon>
        <taxon>Mycosphaerellaceae</taxon>
        <taxon>Fulvia</taxon>
    </lineage>
</organism>
<dbReference type="EMBL" id="CP090167">
    <property type="protein sequence ID" value="UJO17945.1"/>
    <property type="molecule type" value="Genomic_DNA"/>
</dbReference>
<proteinExistence type="predicted"/>
<dbReference type="RefSeq" id="XP_047762311.1">
    <property type="nucleotide sequence ID" value="XM_047904880.1"/>
</dbReference>
<keyword evidence="1" id="KW-0732">Signal</keyword>
<evidence type="ECO:0000256" key="1">
    <source>
        <dbReference type="SAM" id="SignalP"/>
    </source>
</evidence>
<protein>
    <submittedName>
        <fullName evidence="2">Uncharacterized protein</fullName>
    </submittedName>
</protein>
<keyword evidence="3" id="KW-1185">Reference proteome</keyword>
<sequence>MKLSPFLALCLSTTTLAQKLSQSQAISRLRQYGITTNAQPPQTSLGGVQSTTIDGAIALKQACNCQLIITGGTETNAGHAGGTYSHLTGYKLDFRTNSALDNFVKGSYTKIANRGQYPQWRNPQGDIYCEVATAATAVGVGEVAILAIVVEVEVPVIVAEVEVLAIVVEAVGQDIVGEVEVQATAARAGAQATVAVLEMGDLLAVGDSTDYEFSRVLTFESGYSGGGYSGYRKADVAQEQQAAADSASTTLATVVVEATTPAASP</sequence>
<dbReference type="OrthoDB" id="3219649at2759"/>
<feature type="signal peptide" evidence="1">
    <location>
        <begin position="1"/>
        <end position="17"/>
    </location>
</feature>
<accession>A0A9Q8LI66</accession>
<gene>
    <name evidence="2" type="ORF">CLAFUR5_05732</name>
</gene>
<reference evidence="2" key="1">
    <citation type="submission" date="2021-12" db="EMBL/GenBank/DDBJ databases">
        <authorList>
            <person name="Zaccaron A."/>
            <person name="Stergiopoulos I."/>
        </authorList>
    </citation>
    <scope>NUCLEOTIDE SEQUENCE</scope>
    <source>
        <strain evidence="2">Race5_Kim</strain>
    </source>
</reference>